<dbReference type="Proteomes" id="UP000315115">
    <property type="component" value="Chromosome 2"/>
</dbReference>
<dbReference type="InterPro" id="IPR011045">
    <property type="entry name" value="N2O_reductase_N"/>
</dbReference>
<keyword evidence="2" id="KW-0313">Glucose metabolism</keyword>
<dbReference type="InterPro" id="IPR019405">
    <property type="entry name" value="Lactonase_7-beta_prop"/>
</dbReference>
<sequence>MEVSNSLRFLVGTYTDSLSKGIESISLDTATGQLSSHSTLLNTSNPSYLHLTKNGLYSFNEVEEVEGAQLIFLTKQQTHYIDINGDYPCHLESDSSESLLAVANYGSGNVSVYRLDSEGKPLNLIANLFNEGSGPNLQRQTSPHAHQVKFLRQSSELWVVDLGADRVYIYGYADSQFELCQSIELPAGAGPRHLVLNKNEDIAYIVCELSETLVTLTKQANEWCIEHECDLLNDSEKGEAAAAIKLSSCEQFLYVSCRHQNRIVLFDVKSGQPERINDIDCGGAFPRDFTISSDGKWLIVANQHSNNIVSFQRDEQSGMFKPTGFEIEIGSPVCILESNTKDTQAF</sequence>
<dbReference type="InterPro" id="IPR015943">
    <property type="entry name" value="WD40/YVTN_repeat-like_dom_sf"/>
</dbReference>
<dbReference type="GO" id="GO:0017057">
    <property type="term" value="F:6-phosphogluconolactonase activity"/>
    <property type="evidence" value="ECO:0007669"/>
    <property type="project" value="TreeGrafter"/>
</dbReference>
<proteinExistence type="inferred from homology"/>
<evidence type="ECO:0000313" key="3">
    <source>
        <dbReference type="EMBL" id="BBL90989.1"/>
    </source>
</evidence>
<evidence type="ECO:0000313" key="4">
    <source>
        <dbReference type="Proteomes" id="UP000315115"/>
    </source>
</evidence>
<dbReference type="InterPro" id="IPR050282">
    <property type="entry name" value="Cycloisomerase_2"/>
</dbReference>
<evidence type="ECO:0000256" key="1">
    <source>
        <dbReference type="ARBA" id="ARBA00005564"/>
    </source>
</evidence>
<dbReference type="SUPFAM" id="SSF50974">
    <property type="entry name" value="Nitrous oxide reductase, N-terminal domain"/>
    <property type="match status" value="1"/>
</dbReference>
<gene>
    <name evidence="3" type="ORF">VroAM7_36420</name>
</gene>
<dbReference type="PANTHER" id="PTHR30344:SF1">
    <property type="entry name" value="6-PHOSPHOGLUCONOLACTONASE"/>
    <property type="match status" value="1"/>
</dbReference>
<dbReference type="RefSeq" id="WP_143693629.1">
    <property type="nucleotide sequence ID" value="NZ_AP019799.1"/>
</dbReference>
<keyword evidence="2" id="KW-0119">Carbohydrate metabolism</keyword>
<dbReference type="AlphaFoldDB" id="A0A510IBC4"/>
<dbReference type="Pfam" id="PF10282">
    <property type="entry name" value="Lactonase"/>
    <property type="match status" value="1"/>
</dbReference>
<dbReference type="Gene3D" id="2.130.10.10">
    <property type="entry name" value="YVTN repeat-like/Quinoprotein amine dehydrogenase"/>
    <property type="match status" value="1"/>
</dbReference>
<protein>
    <submittedName>
        <fullName evidence="3">6-phosphogluconolactonase</fullName>
    </submittedName>
</protein>
<reference evidence="4" key="1">
    <citation type="submission" date="2019-07" db="EMBL/GenBank/DDBJ databases">
        <title>Complete Genome Sequences of Vibrion rotiferianus strain AM7.</title>
        <authorList>
            <person name="Miyazaki K."/>
            <person name="Wiseschart A."/>
            <person name="Pootanakit K."/>
            <person name="Ishimori K."/>
            <person name="Kitahara K."/>
        </authorList>
    </citation>
    <scope>NUCLEOTIDE SEQUENCE [LARGE SCALE GENOMIC DNA]</scope>
    <source>
        <strain evidence="4">AM7</strain>
    </source>
</reference>
<dbReference type="PANTHER" id="PTHR30344">
    <property type="entry name" value="6-PHOSPHOGLUCONOLACTONASE-RELATED"/>
    <property type="match status" value="1"/>
</dbReference>
<evidence type="ECO:0000256" key="2">
    <source>
        <dbReference type="ARBA" id="ARBA00022526"/>
    </source>
</evidence>
<accession>A0A510IBC4</accession>
<name>A0A510IBC4_9VIBR</name>
<dbReference type="EMBL" id="AP019799">
    <property type="protein sequence ID" value="BBL90989.1"/>
    <property type="molecule type" value="Genomic_DNA"/>
</dbReference>
<dbReference type="GO" id="GO:0006006">
    <property type="term" value="P:glucose metabolic process"/>
    <property type="evidence" value="ECO:0007669"/>
    <property type="project" value="UniProtKB-KW"/>
</dbReference>
<organism evidence="3 4">
    <name type="scientific">Vibrio rotiferianus</name>
    <dbReference type="NCBI Taxonomy" id="190895"/>
    <lineage>
        <taxon>Bacteria</taxon>
        <taxon>Pseudomonadati</taxon>
        <taxon>Pseudomonadota</taxon>
        <taxon>Gammaproteobacteria</taxon>
        <taxon>Vibrionales</taxon>
        <taxon>Vibrionaceae</taxon>
        <taxon>Vibrio</taxon>
    </lineage>
</organism>
<comment type="similarity">
    <text evidence="1">Belongs to the cycloisomerase 2 family.</text>
</comment>